<accession>A0A226HLR0</accession>
<proteinExistence type="predicted"/>
<dbReference type="AlphaFoldDB" id="A0A226HLR0"/>
<evidence type="ECO:0008006" key="3">
    <source>
        <dbReference type="Google" id="ProtNLM"/>
    </source>
</evidence>
<evidence type="ECO:0000313" key="2">
    <source>
        <dbReference type="Proteomes" id="UP000198345"/>
    </source>
</evidence>
<keyword evidence="2" id="KW-1185">Reference proteome</keyword>
<protein>
    <recommendedName>
        <fullName evidence="3">Lipoprotein</fullName>
    </recommendedName>
</protein>
<reference evidence="1 2" key="1">
    <citation type="submission" date="2016-11" db="EMBL/GenBank/DDBJ databases">
        <title>Whole genomes of Flavobacteriaceae.</title>
        <authorList>
            <person name="Stine C."/>
            <person name="Li C."/>
            <person name="Tadesse D."/>
        </authorList>
    </citation>
    <scope>NUCLEOTIDE SEQUENCE [LARGE SCALE GENOMIC DNA]</scope>
    <source>
        <strain evidence="1 2">DSM 18292</strain>
    </source>
</reference>
<comment type="caution">
    <text evidence="1">The sequence shown here is derived from an EMBL/GenBank/DDBJ whole genome shotgun (WGS) entry which is preliminary data.</text>
</comment>
<organism evidence="1 2">
    <name type="scientific">Flavobacterium hercynium</name>
    <dbReference type="NCBI Taxonomy" id="387094"/>
    <lineage>
        <taxon>Bacteria</taxon>
        <taxon>Pseudomonadati</taxon>
        <taxon>Bacteroidota</taxon>
        <taxon>Flavobacteriia</taxon>
        <taxon>Flavobacteriales</taxon>
        <taxon>Flavobacteriaceae</taxon>
        <taxon>Flavobacterium</taxon>
    </lineage>
</organism>
<evidence type="ECO:0000313" key="1">
    <source>
        <dbReference type="EMBL" id="OXA94410.1"/>
    </source>
</evidence>
<dbReference type="EMBL" id="MUGW01000009">
    <property type="protein sequence ID" value="OXA94410.1"/>
    <property type="molecule type" value="Genomic_DNA"/>
</dbReference>
<dbReference type="Proteomes" id="UP000198345">
    <property type="component" value="Unassembled WGS sequence"/>
</dbReference>
<dbReference type="PROSITE" id="PS51257">
    <property type="entry name" value="PROKAR_LIPOPROTEIN"/>
    <property type="match status" value="1"/>
</dbReference>
<sequence>MVKFISLFFLVIFISCSTKTRTLENKITDVPLDNKVFKNKMFFESELFNQIDTNTVYKEEFGYQSKKNSFEKINNLKEYQNRSVRGYYRFYSNGCVNYFSFQDFDEITFSSLAPNFNGQRGIIYSEENVIKLDLFTIIGYSFKRDYGIITSILKVKGDTLFEKKLTNPSYVNVYVRRKIPKEFLIYKPDW</sequence>
<gene>
    <name evidence="1" type="ORF">B0A66_04960</name>
</gene>
<name>A0A226HLR0_9FLAO</name>